<keyword evidence="3 11" id="KW-0808">Transferase</keyword>
<dbReference type="InterPro" id="IPR018011">
    <property type="entry name" value="Carb_sulfotrans_8-10"/>
</dbReference>
<keyword evidence="5 11" id="KW-0735">Signal-anchor</keyword>
<comment type="similarity">
    <text evidence="2 11">Belongs to the sulfotransferase 2 family.</text>
</comment>
<dbReference type="GO" id="GO:0016051">
    <property type="term" value="P:carbohydrate biosynthetic process"/>
    <property type="evidence" value="ECO:0007669"/>
    <property type="project" value="InterPro"/>
</dbReference>
<proteinExistence type="inferred from homology"/>
<dbReference type="GO" id="GO:0050655">
    <property type="term" value="P:dermatan sulfate proteoglycan metabolic process"/>
    <property type="evidence" value="ECO:0007669"/>
    <property type="project" value="TreeGrafter"/>
</dbReference>
<dbReference type="InterPro" id="IPR005331">
    <property type="entry name" value="Sulfotransferase"/>
</dbReference>
<dbReference type="STRING" id="55544.A0A4D9ERJ5"/>
<keyword evidence="8 11" id="KW-0472">Membrane</keyword>
<dbReference type="EC" id="2.8.2.-" evidence="11"/>
<organism evidence="12 13">
    <name type="scientific">Platysternon megacephalum</name>
    <name type="common">big-headed turtle</name>
    <dbReference type="NCBI Taxonomy" id="55544"/>
    <lineage>
        <taxon>Eukaryota</taxon>
        <taxon>Metazoa</taxon>
        <taxon>Chordata</taxon>
        <taxon>Craniata</taxon>
        <taxon>Vertebrata</taxon>
        <taxon>Euteleostomi</taxon>
        <taxon>Archelosauria</taxon>
        <taxon>Testudinata</taxon>
        <taxon>Testudines</taxon>
        <taxon>Cryptodira</taxon>
        <taxon>Durocryptodira</taxon>
        <taxon>Testudinoidea</taxon>
        <taxon>Platysternidae</taxon>
        <taxon>Platysternon</taxon>
    </lineage>
</organism>
<evidence type="ECO:0000256" key="5">
    <source>
        <dbReference type="ARBA" id="ARBA00022968"/>
    </source>
</evidence>
<evidence type="ECO:0000256" key="4">
    <source>
        <dbReference type="ARBA" id="ARBA00022692"/>
    </source>
</evidence>
<keyword evidence="10 11" id="KW-0119">Carbohydrate metabolism</keyword>
<keyword evidence="9 11" id="KW-0325">Glycoprotein</keyword>
<dbReference type="EMBL" id="QXTE01000049">
    <property type="protein sequence ID" value="TFK09752.1"/>
    <property type="molecule type" value="Genomic_DNA"/>
</dbReference>
<protein>
    <recommendedName>
        <fullName evidence="11">Carbohydrate sulfotransferase</fullName>
        <ecNumber evidence="11">2.8.2.-</ecNumber>
    </recommendedName>
</protein>
<feature type="transmembrane region" description="Helical" evidence="11">
    <location>
        <begin position="26"/>
        <end position="45"/>
    </location>
</feature>
<keyword evidence="4 11" id="KW-0812">Transmembrane</keyword>
<dbReference type="GO" id="GO:0000139">
    <property type="term" value="C:Golgi membrane"/>
    <property type="evidence" value="ECO:0007669"/>
    <property type="project" value="UniProtKB-SubCell"/>
</dbReference>
<evidence type="ECO:0000256" key="3">
    <source>
        <dbReference type="ARBA" id="ARBA00022679"/>
    </source>
</evidence>
<reference evidence="12 13" key="2">
    <citation type="submission" date="2019-04" db="EMBL/GenBank/DDBJ databases">
        <title>The genome sequence of big-headed turtle.</title>
        <authorList>
            <person name="Gong S."/>
        </authorList>
    </citation>
    <scope>NUCLEOTIDE SEQUENCE [LARGE SCALE GENOMIC DNA]</scope>
    <source>
        <strain evidence="12">DO16091913</strain>
        <tissue evidence="12">Muscle</tissue>
    </source>
</reference>
<keyword evidence="6 11" id="KW-1133">Transmembrane helix</keyword>
<dbReference type="Proteomes" id="UP000297703">
    <property type="component" value="Unassembled WGS sequence"/>
</dbReference>
<evidence type="ECO:0000256" key="7">
    <source>
        <dbReference type="ARBA" id="ARBA00023034"/>
    </source>
</evidence>
<keyword evidence="13" id="KW-1185">Reference proteome</keyword>
<name>A0A4D9ERJ5_9SAUR</name>
<evidence type="ECO:0000256" key="10">
    <source>
        <dbReference type="ARBA" id="ARBA00023277"/>
    </source>
</evidence>
<evidence type="ECO:0000256" key="9">
    <source>
        <dbReference type="ARBA" id="ARBA00023180"/>
    </source>
</evidence>
<dbReference type="OrthoDB" id="9896530at2759"/>
<evidence type="ECO:0000313" key="13">
    <source>
        <dbReference type="Proteomes" id="UP000297703"/>
    </source>
</evidence>
<evidence type="ECO:0000256" key="2">
    <source>
        <dbReference type="ARBA" id="ARBA00006339"/>
    </source>
</evidence>
<sequence>MSGPCLLFAVIVCSWWGSSEMPKMRFLLRLLILALLCCLSLLWWGHFLRSHPSQRRGDLEADMKDDLPLTFDTLLHVQQLRKKTLRSFCSKTAKVTKLPASQQQAAEVLSRIAVTTKLDFLYCQVPAIGLESWEWLLEVLEEKADVTLEVPVHQPQQRGLQRRLSEYNLTAMEVMLRSYTKVLFARDPFQRLISAYMQGLADGLTFKEFIQSVLNRGPQNASMEWKPLVSLCRPCLIQYDYVMMFGFLNREVHHLMRRMGLPMDVHLPEFRDSQFRSTYSWLSEQLLSELSLKERRQLAHFYRQDFAAFRFSSSLLWDLPSTEGSR</sequence>
<comment type="caution">
    <text evidence="12">The sequence shown here is derived from an EMBL/GenBank/DDBJ whole genome shotgun (WGS) entry which is preliminary data.</text>
</comment>
<comment type="subcellular location">
    <subcellularLocation>
        <location evidence="1 11">Golgi apparatus membrane</location>
        <topology evidence="1 11">Single-pass type II membrane protein</topology>
    </subcellularLocation>
</comment>
<evidence type="ECO:0000256" key="11">
    <source>
        <dbReference type="RuleBase" id="RU364020"/>
    </source>
</evidence>
<accession>A0A4D9ERJ5</accession>
<keyword evidence="7 11" id="KW-0333">Golgi apparatus</keyword>
<dbReference type="PANTHER" id="PTHR12137:SF64">
    <property type="entry name" value="CARBOHYDRATE SULFOTRANSFERASE"/>
    <property type="match status" value="1"/>
</dbReference>
<dbReference type="AlphaFoldDB" id="A0A4D9ERJ5"/>
<evidence type="ECO:0000313" key="12">
    <source>
        <dbReference type="EMBL" id="TFK09752.1"/>
    </source>
</evidence>
<reference evidence="12 13" key="1">
    <citation type="submission" date="2019-04" db="EMBL/GenBank/DDBJ databases">
        <title>Draft genome of the big-headed turtle Platysternon megacephalum.</title>
        <authorList>
            <person name="Gong S."/>
        </authorList>
    </citation>
    <scope>NUCLEOTIDE SEQUENCE [LARGE SCALE GENOMIC DNA]</scope>
    <source>
        <strain evidence="12">DO16091913</strain>
        <tissue evidence="12">Muscle</tissue>
    </source>
</reference>
<dbReference type="PANTHER" id="PTHR12137">
    <property type="entry name" value="CARBOHYDRATE SULFOTRANSFERASE"/>
    <property type="match status" value="1"/>
</dbReference>
<evidence type="ECO:0000256" key="8">
    <source>
        <dbReference type="ARBA" id="ARBA00023136"/>
    </source>
</evidence>
<evidence type="ECO:0000256" key="1">
    <source>
        <dbReference type="ARBA" id="ARBA00004323"/>
    </source>
</evidence>
<gene>
    <name evidence="12" type="ORF">DR999_PMT07143</name>
</gene>
<dbReference type="Pfam" id="PF03567">
    <property type="entry name" value="Sulfotransfer_2"/>
    <property type="match status" value="1"/>
</dbReference>
<dbReference type="GO" id="GO:0008146">
    <property type="term" value="F:sulfotransferase activity"/>
    <property type="evidence" value="ECO:0007669"/>
    <property type="project" value="InterPro"/>
</dbReference>
<evidence type="ECO:0000256" key="6">
    <source>
        <dbReference type="ARBA" id="ARBA00022989"/>
    </source>
</evidence>